<keyword evidence="1" id="KW-1133">Transmembrane helix</keyword>
<accession>A0A2U9IXP6</accession>
<dbReference type="AlphaFoldDB" id="A0A2U9IXP6"/>
<evidence type="ECO:0000313" key="2">
    <source>
        <dbReference type="EMBL" id="AWS00638.1"/>
    </source>
</evidence>
<name>A0A2U9IXP6_9CREN</name>
<organism evidence="2 3">
    <name type="scientific">Metallosphaera hakonensis JCM 8857 = DSM 7519</name>
    <dbReference type="NCBI Taxonomy" id="1293036"/>
    <lineage>
        <taxon>Archaea</taxon>
        <taxon>Thermoproteota</taxon>
        <taxon>Thermoprotei</taxon>
        <taxon>Sulfolobales</taxon>
        <taxon>Sulfolobaceae</taxon>
        <taxon>Metallosphaera</taxon>
    </lineage>
</organism>
<dbReference type="STRING" id="1293036.GCA_001315825_00068"/>
<dbReference type="Proteomes" id="UP000247586">
    <property type="component" value="Chromosome"/>
</dbReference>
<reference evidence="3" key="3">
    <citation type="submission" date="2020-03" db="EMBL/GenBank/DDBJ databases">
        <title>Sequencing and Assembly of Multiple Reported Metal-Biooxidizing Members of the Extremely Thermoacidophilic Archaeal Family Sulfolobaceae.</title>
        <authorList>
            <person name="Counts J.A."/>
            <person name="Kelly R.M."/>
        </authorList>
    </citation>
    <scope>NUCLEOTIDE SEQUENCE [LARGE SCALE GENOMIC DNA]</scope>
    <source>
        <strain evidence="3">HO1-1</strain>
    </source>
</reference>
<keyword evidence="1" id="KW-0812">Transmembrane</keyword>
<protein>
    <recommendedName>
        <fullName evidence="4">Thermopsin</fullName>
    </recommendedName>
</protein>
<evidence type="ECO:0000313" key="3">
    <source>
        <dbReference type="Proteomes" id="UP000247586"/>
    </source>
</evidence>
<keyword evidence="3" id="KW-1185">Reference proteome</keyword>
<reference evidence="2 3" key="1">
    <citation type="submission" date="2018-05" db="EMBL/GenBank/DDBJ databases">
        <title>Complete Genome Sequences of Extremely Thermoacidophilic, Metal-Mobilizing Type-Strain Members of the Archaeal Family Sulfolobaceae: Acidianus brierleyi DSM-1651T, Acidianus sulfidivorans DSM-18786T, Metallosphaera hakonensis DSM-7519T, and Metallosphaera prunae DSM-10039T.</title>
        <authorList>
            <person name="Counts J.A."/>
            <person name="Kelly R.M."/>
        </authorList>
    </citation>
    <scope>NUCLEOTIDE SEQUENCE [LARGE SCALE GENOMIC DNA]</scope>
    <source>
        <strain evidence="2 3">HO1-1</strain>
    </source>
</reference>
<dbReference type="OrthoDB" id="34657at2157"/>
<proteinExistence type="predicted"/>
<sequence length="413" mass="46156">MALTLVLMFSFVLAVTVNGLVFYPNGNQPISYQVPIKMSYVLNVFNVTKSENSTKLLVETAFINYNVIDLNGTWVKVNVNSNYTEINNISFIRPGNFTVNYALSPLNLSYPYLYPGFMSSSISYAIKSNVSTVILGYLNTSTNSSVNGNTYLYNEYSPVVAKISVFDFGVVQDIVRNVSGLEFNMRLVNYENSSVLQATNFTDRPGYLYVNLTYSNYSGTYVPSGYVEYVYPALLPGNILLMLQYNMQEIEGAPMGGFTSINGQEVNFIINVGTPFSLTTNFLIQNSTGIYWNSIPLNFVGNIVKVVQGTPYNLSEYIYKNVRGNVTFSRLAIYASKNLIVEQEYNQTSPSPSSYKLELMNGSYIDPNIHYPYLTGYQNTTLPFKAINPSESFTIAVVVTLVVVAILVILHKR</sequence>
<keyword evidence="1" id="KW-0472">Membrane</keyword>
<evidence type="ECO:0000256" key="1">
    <source>
        <dbReference type="SAM" id="Phobius"/>
    </source>
</evidence>
<reference evidence="3" key="2">
    <citation type="submission" date="2020-03" db="EMBL/GenBank/DDBJ databases">
        <title>Complete Genome Sequences of Extremely Thermoacidophilic, Metal-Mobilizing Type-Strain Members of the Archaeal Family Sulfolobaceae: Acidianus brierleyi DSM-1651T, Acidianus sulfidivorans DSM-18786T, Metallosphaera hakonensis DSM-7519T, and Metallosphaera prunae DSM-10039T.</title>
        <authorList>
            <person name="Counts J.A."/>
            <person name="Kelly R.M."/>
        </authorList>
    </citation>
    <scope>NUCLEOTIDE SEQUENCE [LARGE SCALE GENOMIC DNA]</scope>
    <source>
        <strain evidence="3">HO1-1</strain>
    </source>
</reference>
<feature type="transmembrane region" description="Helical" evidence="1">
    <location>
        <begin position="392"/>
        <end position="410"/>
    </location>
</feature>
<dbReference type="KEGG" id="mhk:DFR87_08110"/>
<dbReference type="EMBL" id="CP029287">
    <property type="protein sequence ID" value="AWS00638.1"/>
    <property type="molecule type" value="Genomic_DNA"/>
</dbReference>
<evidence type="ECO:0008006" key="4">
    <source>
        <dbReference type="Google" id="ProtNLM"/>
    </source>
</evidence>
<gene>
    <name evidence="2" type="ORF">DFR87_08110</name>
</gene>